<evidence type="ECO:0000313" key="3">
    <source>
        <dbReference type="EMBL" id="KRT79137.1"/>
    </source>
</evidence>
<dbReference type="GO" id="GO:0090307">
    <property type="term" value="P:mitotic spindle assembly"/>
    <property type="evidence" value="ECO:0007669"/>
    <property type="project" value="TreeGrafter"/>
</dbReference>
<dbReference type="GO" id="GO:0005634">
    <property type="term" value="C:nucleus"/>
    <property type="evidence" value="ECO:0007669"/>
    <property type="project" value="TreeGrafter"/>
</dbReference>
<evidence type="ECO:0000256" key="1">
    <source>
        <dbReference type="SAM" id="Coils"/>
    </source>
</evidence>
<sequence length="338" mass="38589">MVETLSVSLSGPAFSLLLYETARTRYDQEGFLLGEIIEKKTNTITDNEEQITKIDRTIKINSPVSCPKLGYFYDAAGRIDEKKINSFLGGVKAHQMKVIAWYKFKHTNAFKMTIREKIVHKQLSQLFEPMQPELFTCCLLTTNSSLSGSTHLYSQTFLRYLEPTYQMLPMHIVNLSDSNNLYKSVDPTSESFNSLVKSLRIDRKKMQGINVITQINKELQTQTENVAAKLAEAEKIYFKLHEEILELEEKVKLKQRNNVINMTNINKPDSLSIVENGDGEDLLTSDSENMIESSLEVMKSGRGRKKSTRTPSKRNSSRSPIKYDVNIDIIGTRARNRT</sequence>
<dbReference type="CDD" id="cd23525">
    <property type="entry name" value="Abraxas_2_insects"/>
    <property type="match status" value="1"/>
</dbReference>
<feature type="compositionally biased region" description="Basic residues" evidence="2">
    <location>
        <begin position="301"/>
        <end position="316"/>
    </location>
</feature>
<reference evidence="3 4" key="1">
    <citation type="submission" date="2015-09" db="EMBL/GenBank/DDBJ databases">
        <title>Draft genome of the scarab beetle Oryctes borbonicus.</title>
        <authorList>
            <person name="Meyer J.M."/>
            <person name="Markov G.V."/>
            <person name="Baskaran P."/>
            <person name="Herrmann M."/>
            <person name="Sommer R.J."/>
            <person name="Roedelsperger C."/>
        </authorList>
    </citation>
    <scope>NUCLEOTIDE SEQUENCE [LARGE SCALE GENOMIC DNA]</scope>
    <source>
        <strain evidence="3">OB123</strain>
        <tissue evidence="3">Whole animal</tissue>
    </source>
</reference>
<evidence type="ECO:0008006" key="5">
    <source>
        <dbReference type="Google" id="ProtNLM"/>
    </source>
</evidence>
<dbReference type="PRINTS" id="PR02051">
    <property type="entry name" value="PROTEINF175"/>
</dbReference>
<gene>
    <name evidence="3" type="ORF">AMK59_8182</name>
</gene>
<dbReference type="AlphaFoldDB" id="A0A0T6AVN3"/>
<accession>A0A0T6AVN3</accession>
<dbReference type="GO" id="GO:0008608">
    <property type="term" value="P:attachment of spindle microtubules to kinetochore"/>
    <property type="evidence" value="ECO:0007669"/>
    <property type="project" value="TreeGrafter"/>
</dbReference>
<dbReference type="Pfam" id="PF21125">
    <property type="entry name" value="MPN_2A_DUB_like"/>
    <property type="match status" value="1"/>
</dbReference>
<dbReference type="OrthoDB" id="6358435at2759"/>
<dbReference type="GO" id="GO:0008017">
    <property type="term" value="F:microtubule binding"/>
    <property type="evidence" value="ECO:0007669"/>
    <property type="project" value="TreeGrafter"/>
</dbReference>
<keyword evidence="4" id="KW-1185">Reference proteome</keyword>
<feature type="coiled-coil region" evidence="1">
    <location>
        <begin position="216"/>
        <end position="257"/>
    </location>
</feature>
<dbReference type="InterPro" id="IPR023238">
    <property type="entry name" value="FAM175"/>
</dbReference>
<comment type="caution">
    <text evidence="3">The sequence shown here is derived from an EMBL/GenBank/DDBJ whole genome shotgun (WGS) entry which is preliminary data.</text>
</comment>
<dbReference type="PANTHER" id="PTHR31728">
    <property type="entry name" value="ABRAXAS FAMILY MEMBER"/>
    <property type="match status" value="1"/>
</dbReference>
<organism evidence="3 4">
    <name type="scientific">Oryctes borbonicus</name>
    <dbReference type="NCBI Taxonomy" id="1629725"/>
    <lineage>
        <taxon>Eukaryota</taxon>
        <taxon>Metazoa</taxon>
        <taxon>Ecdysozoa</taxon>
        <taxon>Arthropoda</taxon>
        <taxon>Hexapoda</taxon>
        <taxon>Insecta</taxon>
        <taxon>Pterygota</taxon>
        <taxon>Neoptera</taxon>
        <taxon>Endopterygota</taxon>
        <taxon>Coleoptera</taxon>
        <taxon>Polyphaga</taxon>
        <taxon>Scarabaeiformia</taxon>
        <taxon>Scarabaeidae</taxon>
        <taxon>Dynastinae</taxon>
        <taxon>Oryctes</taxon>
    </lineage>
</organism>
<dbReference type="Proteomes" id="UP000051574">
    <property type="component" value="Unassembled WGS sequence"/>
</dbReference>
<dbReference type="EMBL" id="LJIG01022706">
    <property type="protein sequence ID" value="KRT79137.1"/>
    <property type="molecule type" value="Genomic_DNA"/>
</dbReference>
<evidence type="ECO:0000256" key="2">
    <source>
        <dbReference type="SAM" id="MobiDB-lite"/>
    </source>
</evidence>
<protein>
    <recommendedName>
        <fullName evidence="5">MPN domain-containing protein</fullName>
    </recommendedName>
</protein>
<dbReference type="GO" id="GO:0031593">
    <property type="term" value="F:polyubiquitin modification-dependent protein binding"/>
    <property type="evidence" value="ECO:0007669"/>
    <property type="project" value="TreeGrafter"/>
</dbReference>
<proteinExistence type="predicted"/>
<feature type="non-terminal residue" evidence="3">
    <location>
        <position position="338"/>
    </location>
</feature>
<dbReference type="PANTHER" id="PTHR31728:SF5">
    <property type="entry name" value="OS07G0540200 PROTEIN"/>
    <property type="match status" value="1"/>
</dbReference>
<dbReference type="GO" id="GO:0070536">
    <property type="term" value="P:protein K63-linked deubiquitination"/>
    <property type="evidence" value="ECO:0007669"/>
    <property type="project" value="TreeGrafter"/>
</dbReference>
<name>A0A0T6AVN3_9SCAR</name>
<keyword evidence="1" id="KW-0175">Coiled coil</keyword>
<evidence type="ECO:0000313" key="4">
    <source>
        <dbReference type="Proteomes" id="UP000051574"/>
    </source>
</evidence>
<feature type="region of interest" description="Disordered" evidence="2">
    <location>
        <begin position="296"/>
        <end position="321"/>
    </location>
</feature>